<keyword evidence="1" id="KW-1133">Transmembrane helix</keyword>
<accession>A0A376FYR2</accession>
<feature type="transmembrane region" description="Helical" evidence="1">
    <location>
        <begin position="289"/>
        <end position="306"/>
    </location>
</feature>
<gene>
    <name evidence="2" type="ORF">NCTC13456_00525</name>
</gene>
<dbReference type="Proteomes" id="UP000254737">
    <property type="component" value="Unassembled WGS sequence"/>
</dbReference>
<sequence length="311" mass="35499">MDNNSTQQENNEIDLLQVSNSIKKGLQNTLSFIPKTFLFIKKNILILISLLIIGGIGGFFYNRYAEKYESNIIVTPNFNSVDLLNEKIILLNSKIQQNDTIFLNKIGINKTSKITKISVKPITNLYSFLNQENNYYEIFKTLSENDDAKKVAEDPSTSKNFTNHLITINSNEKIEEKVLGNIVKYLNTSKTYEVFRIEILQNVKDKIAINDSTIYQIDGILKKASLFPNNNSTISVNGDSQLNSLIQEKIKLVEEAQQLKVHQHNLKYIITPLNYSENILDISGINGKYHLIFPLILIGLFLLFSLSRKTK</sequence>
<dbReference type="EMBL" id="UFXS01000001">
    <property type="protein sequence ID" value="STD53505.1"/>
    <property type="molecule type" value="Genomic_DNA"/>
</dbReference>
<keyword evidence="1" id="KW-0472">Membrane</keyword>
<evidence type="ECO:0000313" key="2">
    <source>
        <dbReference type="EMBL" id="STD53505.1"/>
    </source>
</evidence>
<name>A0A376FYR2_9FLAO</name>
<organism evidence="2 3">
    <name type="scientific">Empedobacter falsenii</name>
    <dbReference type="NCBI Taxonomy" id="343874"/>
    <lineage>
        <taxon>Bacteria</taxon>
        <taxon>Pseudomonadati</taxon>
        <taxon>Bacteroidota</taxon>
        <taxon>Flavobacteriia</taxon>
        <taxon>Flavobacteriales</taxon>
        <taxon>Weeksellaceae</taxon>
        <taxon>Empedobacter</taxon>
    </lineage>
</organism>
<dbReference type="AlphaFoldDB" id="A0A376FYR2"/>
<proteinExistence type="predicted"/>
<evidence type="ECO:0000256" key="1">
    <source>
        <dbReference type="SAM" id="Phobius"/>
    </source>
</evidence>
<dbReference type="RefSeq" id="WP_114998551.1">
    <property type="nucleotide sequence ID" value="NZ_UFXS01000001.1"/>
</dbReference>
<keyword evidence="1" id="KW-0812">Transmembrane</keyword>
<feature type="transmembrane region" description="Helical" evidence="1">
    <location>
        <begin position="44"/>
        <end position="61"/>
    </location>
</feature>
<protein>
    <submittedName>
        <fullName evidence="2">Uncharacterized protein</fullName>
    </submittedName>
</protein>
<reference evidence="2 3" key="1">
    <citation type="submission" date="2018-06" db="EMBL/GenBank/DDBJ databases">
        <authorList>
            <consortium name="Pathogen Informatics"/>
            <person name="Doyle S."/>
        </authorList>
    </citation>
    <scope>NUCLEOTIDE SEQUENCE [LARGE SCALE GENOMIC DNA]</scope>
    <source>
        <strain evidence="2 3">NCTC13456</strain>
    </source>
</reference>
<evidence type="ECO:0000313" key="3">
    <source>
        <dbReference type="Proteomes" id="UP000254737"/>
    </source>
</evidence>